<dbReference type="InterPro" id="IPR020846">
    <property type="entry name" value="MFS_dom"/>
</dbReference>
<dbReference type="RefSeq" id="WP_277861326.1">
    <property type="nucleotide sequence ID" value="NZ_JARRAG010000002.1"/>
</dbReference>
<dbReference type="InterPro" id="IPR011701">
    <property type="entry name" value="MFS"/>
</dbReference>
<keyword evidence="8" id="KW-1185">Reference proteome</keyword>
<protein>
    <submittedName>
        <fullName evidence="7">MFS transporter</fullName>
    </submittedName>
</protein>
<dbReference type="SUPFAM" id="SSF103473">
    <property type="entry name" value="MFS general substrate transporter"/>
    <property type="match status" value="1"/>
</dbReference>
<accession>A0ABT6FBU6</accession>
<keyword evidence="2 5" id="KW-0812">Transmembrane</keyword>
<evidence type="ECO:0000313" key="7">
    <source>
        <dbReference type="EMBL" id="MDG3004976.1"/>
    </source>
</evidence>
<dbReference type="InterPro" id="IPR005829">
    <property type="entry name" value="Sugar_transporter_CS"/>
</dbReference>
<comment type="subcellular location">
    <subcellularLocation>
        <location evidence="1">Membrane</location>
        <topology evidence="1">Multi-pass membrane protein</topology>
    </subcellularLocation>
</comment>
<dbReference type="PROSITE" id="PS00217">
    <property type="entry name" value="SUGAR_TRANSPORT_2"/>
    <property type="match status" value="1"/>
</dbReference>
<evidence type="ECO:0000313" key="8">
    <source>
        <dbReference type="Proteomes" id="UP001216907"/>
    </source>
</evidence>
<evidence type="ECO:0000256" key="3">
    <source>
        <dbReference type="ARBA" id="ARBA00022989"/>
    </source>
</evidence>
<feature type="domain" description="Major facilitator superfamily (MFS) profile" evidence="6">
    <location>
        <begin position="29"/>
        <end position="484"/>
    </location>
</feature>
<sequence length="489" mass="52839">MDPSAPSAAPENPPSRGLVLGLAPAHLWILLAAALGWLFDAMDQRLFILARTPALRDLSPGVDPASLPTLAGWATALFIAGWATGGLAFGLVGDRWGRVRTMALTILMYSVFTGLSGLARSWPEFAAYRFLCGMGIGGEYAAGVALVAEAMPARARAFCLGLVQAASSIGAILGSGLSLLVGPQSRVGGYEGWRVLFFFGVIPSVLLVLLRFRVPEPDRWIRARDEARRDPQPGRKMGDVREIFSDPKLRRRTLIGMALGMVGQVGLWSIGLYTPELVRDTLFRQHRREVQAELKAGGRDALAIEAIGNQDDLARAWAARTGTDAAPRLAAWKAEADGYVGRGTLLQDVGSFFGAPFCTWIAIRFGRRRAFATAYAMAMASVWLVFGGMSRGPDVYWMLPLLGFCTCGIFGVIVVYLPELYPTRLRTTGMGFCYNMARYLTATGPILLGRLALGVGGYSRAALCMSLIYVLGLLVVPFAPETRDQPLPD</sequence>
<evidence type="ECO:0000256" key="5">
    <source>
        <dbReference type="SAM" id="Phobius"/>
    </source>
</evidence>
<feature type="transmembrane region" description="Helical" evidence="5">
    <location>
        <begin position="370"/>
        <end position="389"/>
    </location>
</feature>
<dbReference type="Gene3D" id="1.20.1250.20">
    <property type="entry name" value="MFS general substrate transporter like domains"/>
    <property type="match status" value="2"/>
</dbReference>
<feature type="transmembrane region" description="Helical" evidence="5">
    <location>
        <begin position="395"/>
        <end position="417"/>
    </location>
</feature>
<dbReference type="InterPro" id="IPR036259">
    <property type="entry name" value="MFS_trans_sf"/>
</dbReference>
<feature type="transmembrane region" description="Helical" evidence="5">
    <location>
        <begin position="99"/>
        <end position="119"/>
    </location>
</feature>
<feature type="transmembrane region" description="Helical" evidence="5">
    <location>
        <begin position="18"/>
        <end position="39"/>
    </location>
</feature>
<gene>
    <name evidence="7" type="ORF">PZE19_14405</name>
</gene>
<dbReference type="Pfam" id="PF07690">
    <property type="entry name" value="MFS_1"/>
    <property type="match status" value="1"/>
</dbReference>
<dbReference type="EMBL" id="JARRAG010000002">
    <property type="protein sequence ID" value="MDG3004976.1"/>
    <property type="molecule type" value="Genomic_DNA"/>
</dbReference>
<feature type="transmembrane region" description="Helical" evidence="5">
    <location>
        <begin position="458"/>
        <end position="479"/>
    </location>
</feature>
<evidence type="ECO:0000256" key="4">
    <source>
        <dbReference type="ARBA" id="ARBA00023136"/>
    </source>
</evidence>
<feature type="transmembrane region" description="Helical" evidence="5">
    <location>
        <begin position="125"/>
        <end position="148"/>
    </location>
</feature>
<feature type="transmembrane region" description="Helical" evidence="5">
    <location>
        <begin position="70"/>
        <end position="92"/>
    </location>
</feature>
<evidence type="ECO:0000256" key="1">
    <source>
        <dbReference type="ARBA" id="ARBA00004141"/>
    </source>
</evidence>
<proteinExistence type="predicted"/>
<keyword evidence="3 5" id="KW-1133">Transmembrane helix</keyword>
<comment type="caution">
    <text evidence="7">The sequence shown here is derived from an EMBL/GenBank/DDBJ whole genome shotgun (WGS) entry which is preliminary data.</text>
</comment>
<dbReference type="PANTHER" id="PTHR23508:SF10">
    <property type="entry name" value="CARBOXYLIC ACID TRANSPORTER PROTEIN HOMOLOG"/>
    <property type="match status" value="1"/>
</dbReference>
<evidence type="ECO:0000256" key="2">
    <source>
        <dbReference type="ARBA" id="ARBA00022692"/>
    </source>
</evidence>
<dbReference type="Proteomes" id="UP001216907">
    <property type="component" value="Unassembled WGS sequence"/>
</dbReference>
<dbReference type="PROSITE" id="PS50850">
    <property type="entry name" value="MFS"/>
    <property type="match status" value="1"/>
</dbReference>
<organism evidence="7 8">
    <name type="scientific">Paludisphaera mucosa</name>
    <dbReference type="NCBI Taxonomy" id="3030827"/>
    <lineage>
        <taxon>Bacteria</taxon>
        <taxon>Pseudomonadati</taxon>
        <taxon>Planctomycetota</taxon>
        <taxon>Planctomycetia</taxon>
        <taxon>Isosphaerales</taxon>
        <taxon>Isosphaeraceae</taxon>
        <taxon>Paludisphaera</taxon>
    </lineage>
</organism>
<reference evidence="7 8" key="1">
    <citation type="submission" date="2023-03" db="EMBL/GenBank/DDBJ databases">
        <title>Paludisphaera mucosa sp. nov. a novel planctomycete from northern fen.</title>
        <authorList>
            <person name="Ivanova A."/>
        </authorList>
    </citation>
    <scope>NUCLEOTIDE SEQUENCE [LARGE SCALE GENOMIC DNA]</scope>
    <source>
        <strain evidence="7 8">Pla2</strain>
    </source>
</reference>
<feature type="transmembrane region" description="Helical" evidence="5">
    <location>
        <begin position="193"/>
        <end position="212"/>
    </location>
</feature>
<feature type="transmembrane region" description="Helical" evidence="5">
    <location>
        <begin position="160"/>
        <end position="181"/>
    </location>
</feature>
<name>A0ABT6FBU6_9BACT</name>
<dbReference type="PANTHER" id="PTHR23508">
    <property type="entry name" value="CARBOXYLIC ACID TRANSPORTER PROTEIN HOMOLOG"/>
    <property type="match status" value="1"/>
</dbReference>
<keyword evidence="4 5" id="KW-0472">Membrane</keyword>
<evidence type="ECO:0000259" key="6">
    <source>
        <dbReference type="PROSITE" id="PS50850"/>
    </source>
</evidence>